<feature type="compositionally biased region" description="Low complexity" evidence="1">
    <location>
        <begin position="443"/>
        <end position="457"/>
    </location>
</feature>
<dbReference type="PROSITE" id="PS50011">
    <property type="entry name" value="PROTEIN_KINASE_DOM"/>
    <property type="match status" value="1"/>
</dbReference>
<gene>
    <name evidence="3" type="primary">PLESTMB000096</name>
    <name evidence="3" type="ORF">PLESTB_001016800</name>
</gene>
<dbReference type="GO" id="GO:0004674">
    <property type="term" value="F:protein serine/threonine kinase activity"/>
    <property type="evidence" value="ECO:0007669"/>
    <property type="project" value="TreeGrafter"/>
</dbReference>
<dbReference type="InterPro" id="IPR051681">
    <property type="entry name" value="Ser/Thr_Kinases-Pseudokinases"/>
</dbReference>
<feature type="compositionally biased region" description="Basic and acidic residues" evidence="1">
    <location>
        <begin position="1235"/>
        <end position="1244"/>
    </location>
</feature>
<feature type="region of interest" description="Disordered" evidence="1">
    <location>
        <begin position="434"/>
        <end position="458"/>
    </location>
</feature>
<dbReference type="Gene3D" id="1.10.510.10">
    <property type="entry name" value="Transferase(Phosphotransferase) domain 1"/>
    <property type="match status" value="1"/>
</dbReference>
<dbReference type="Pfam" id="PF00069">
    <property type="entry name" value="Pkinase"/>
    <property type="match status" value="1"/>
</dbReference>
<dbReference type="Gene3D" id="3.30.200.20">
    <property type="entry name" value="Phosphorylase Kinase, domain 1"/>
    <property type="match status" value="1"/>
</dbReference>
<accession>A0A9W6BNV3</accession>
<feature type="compositionally biased region" description="Pro residues" evidence="1">
    <location>
        <begin position="1264"/>
        <end position="1290"/>
    </location>
</feature>
<dbReference type="InterPro" id="IPR008271">
    <property type="entry name" value="Ser/Thr_kinase_AS"/>
</dbReference>
<dbReference type="SMART" id="SM00220">
    <property type="entry name" value="S_TKc"/>
    <property type="match status" value="1"/>
</dbReference>
<feature type="compositionally biased region" description="Low complexity" evidence="1">
    <location>
        <begin position="196"/>
        <end position="206"/>
    </location>
</feature>
<evidence type="ECO:0000259" key="2">
    <source>
        <dbReference type="PROSITE" id="PS50011"/>
    </source>
</evidence>
<feature type="region of interest" description="Disordered" evidence="1">
    <location>
        <begin position="192"/>
        <end position="216"/>
    </location>
</feature>
<dbReference type="PANTHER" id="PTHR44329">
    <property type="entry name" value="SERINE/THREONINE-PROTEIN KINASE TNNI3K-RELATED"/>
    <property type="match status" value="1"/>
</dbReference>
<comment type="caution">
    <text evidence="3">The sequence shown here is derived from an EMBL/GenBank/DDBJ whole genome shotgun (WGS) entry which is preliminary data.</text>
</comment>
<evidence type="ECO:0000313" key="3">
    <source>
        <dbReference type="EMBL" id="GLC55706.1"/>
    </source>
</evidence>
<dbReference type="EMBL" id="BRXU01000013">
    <property type="protein sequence ID" value="GLC55706.1"/>
    <property type="molecule type" value="Genomic_DNA"/>
</dbReference>
<evidence type="ECO:0000256" key="1">
    <source>
        <dbReference type="SAM" id="MobiDB-lite"/>
    </source>
</evidence>
<organism evidence="3 4">
    <name type="scientific">Pleodorina starrii</name>
    <dbReference type="NCBI Taxonomy" id="330485"/>
    <lineage>
        <taxon>Eukaryota</taxon>
        <taxon>Viridiplantae</taxon>
        <taxon>Chlorophyta</taxon>
        <taxon>core chlorophytes</taxon>
        <taxon>Chlorophyceae</taxon>
        <taxon>CS clade</taxon>
        <taxon>Chlamydomonadales</taxon>
        <taxon>Volvocaceae</taxon>
        <taxon>Pleodorina</taxon>
    </lineage>
</organism>
<dbReference type="InterPro" id="IPR000719">
    <property type="entry name" value="Prot_kinase_dom"/>
</dbReference>
<dbReference type="PANTHER" id="PTHR44329:SF214">
    <property type="entry name" value="PROTEIN KINASE DOMAIN-CONTAINING PROTEIN"/>
    <property type="match status" value="1"/>
</dbReference>
<dbReference type="PROSITE" id="PS00108">
    <property type="entry name" value="PROTEIN_KINASE_ST"/>
    <property type="match status" value="1"/>
</dbReference>
<evidence type="ECO:0000313" key="4">
    <source>
        <dbReference type="Proteomes" id="UP001165080"/>
    </source>
</evidence>
<feature type="compositionally biased region" description="Low complexity" evidence="1">
    <location>
        <begin position="1254"/>
        <end position="1263"/>
    </location>
</feature>
<protein>
    <recommendedName>
        <fullName evidence="2">Protein kinase domain-containing protein</fullName>
    </recommendedName>
</protein>
<feature type="compositionally biased region" description="Pro residues" evidence="1">
    <location>
        <begin position="207"/>
        <end position="216"/>
    </location>
</feature>
<feature type="region of interest" description="Disordered" evidence="1">
    <location>
        <begin position="1235"/>
        <end position="1306"/>
    </location>
</feature>
<proteinExistence type="predicted"/>
<dbReference type="GO" id="GO:0005524">
    <property type="term" value="F:ATP binding"/>
    <property type="evidence" value="ECO:0007669"/>
    <property type="project" value="InterPro"/>
</dbReference>
<reference evidence="3 4" key="1">
    <citation type="journal article" date="2023" name="Commun. Biol.">
        <title>Reorganization of the ancestral sex-determining regions during the evolution of trioecy in Pleodorina starrii.</title>
        <authorList>
            <person name="Takahashi K."/>
            <person name="Suzuki S."/>
            <person name="Kawai-Toyooka H."/>
            <person name="Yamamoto K."/>
            <person name="Hamaji T."/>
            <person name="Ootsuki R."/>
            <person name="Yamaguchi H."/>
            <person name="Kawachi M."/>
            <person name="Higashiyama T."/>
            <person name="Nozaki H."/>
        </authorList>
    </citation>
    <scope>NUCLEOTIDE SEQUENCE [LARGE SCALE GENOMIC DNA]</scope>
    <source>
        <strain evidence="3 4">NIES-4479</strain>
    </source>
</reference>
<feature type="region of interest" description="Disordered" evidence="1">
    <location>
        <begin position="1101"/>
        <end position="1123"/>
    </location>
</feature>
<dbReference type="SUPFAM" id="SSF56112">
    <property type="entry name" value="Protein kinase-like (PK-like)"/>
    <property type="match status" value="1"/>
</dbReference>
<feature type="domain" description="Protein kinase" evidence="2">
    <location>
        <begin position="856"/>
        <end position="1233"/>
    </location>
</feature>
<sequence length="1349" mass="138770">MPLADSLRLLCCAVRKPDVDSFTEAKEIHCAQPVRQGPTRASTVDLSSSQLLFQLHCSAHTEGSWLSRIGTCLSACKLALHIADVRLMLFGGETLAAWVLTEVGGAVLADGWGRLCGELADQADSIAVIRDALRPAGCWLYGSRPDPAAVVCRPSNKPLRLAPGELLVLPVRQGSRLAAALVLGFGAGCDGKDASSSDPDGTTTPSSTPPPRPPPACGTRVLDSIRKPESLRQFEPADLADLHQLARILVLAILGAEPNHARFLSKAADHLGQLPLCQSLSGLMGGLLAATQELLALRFSIQLLPVLALTHGASGGGRAVLFTQRAAAGGAGAAALSSAHRGVGGGGDSLLETYASVQSLSALAVSSAGPRSTTPYRTASGLSVHVDRANSVTEGASPGVKAVKVALPNTLLSEALRARSGSAALGSGGGGDGGGGAFTSYGQQQQQQESQQPQQQQRFSSLILRNAGGFVLDEQQPCRDILIIGKLLGGAVGSLVLCLEARQAAATATAATATAATATATATARKGVDAGGGGGGGAAAAVSGGLPSVLGRLISASYSRGGGGGGSPLQMPTAAITAALAAEGPANDGGGGGGGASTATAAAAELQEAADAMLFASPVFALYLVSADTLPYSVLEAVVHECKLLLGLFLDAVRVSVAAGGRAAAELRTLQQQLLDQGGGGGGPLALAAQSQLSLERMASASASATISAAQPNGPAVGKAVKRIISGHVARLKSSQECPVAGPTWRPGSGHVAGFARQGSATAAAGRVNTTAAQLLMSGAGGGLDLFDRELGAPQEGALQRWMLASSPELTLEAAPGPSQLEVLVSTMRSHLGTAIAEAETAHEARSVVAEDMAALDLHEMIGRGGQGVVFKGLLHGLETAIKLNVCRDGEPLEDDEPGGAAADKAPVGYDMDGIVSTADWEEQGARLRKVKRGAMEHAIMPTLSHPNIVQVYATFSNVVTVKCTYRGERQPRLRLCSRDDAILLSTPNQGGGGEGPLNQVICFEYCDCGTLLDAAQAGAFRPPGASAFTAIARPALIPLYMSLLEVALALRYLHSRRLVHCDLKPANVLLKGSNRDVRGWTCKLSDFGCARLMTEMAPPLEPSGAAPQHHHNNSNEAATSPPPPLLGFRMAAPLGTVAYMAPELFLKGQVLTAAVDVYAFGILMYELLTCRAPYAEMSPSDVPRKVVRCHLRPEFHPLAPTDYCSLASRCWSASPRRRPTASDLVSEIEKLLKSARRSEERRQGQVSLTMRQGGRSAAATASAPPPPRPTSDAGPLPPPPPPPPPPPLPSSAGLRPDPPGRVLLRPPAGRLVARFDEHPVAAARDDYLAVAVASSQTLSAEAEGEVAV</sequence>
<dbReference type="Proteomes" id="UP001165080">
    <property type="component" value="Unassembled WGS sequence"/>
</dbReference>
<dbReference type="InterPro" id="IPR011009">
    <property type="entry name" value="Kinase-like_dom_sf"/>
</dbReference>
<keyword evidence="4" id="KW-1185">Reference proteome</keyword>
<name>A0A9W6BNV3_9CHLO</name>